<evidence type="ECO:0000256" key="2">
    <source>
        <dbReference type="ARBA" id="ARBA00023315"/>
    </source>
</evidence>
<dbReference type="EC" id="2.3.1.-" evidence="4"/>
<dbReference type="InterPro" id="IPR050832">
    <property type="entry name" value="Bact_Acetyltransf"/>
</dbReference>
<dbReference type="GeneID" id="83879280"/>
<dbReference type="CDD" id="cd04301">
    <property type="entry name" value="NAT_SF"/>
    <property type="match status" value="1"/>
</dbReference>
<dbReference type="GO" id="GO:0016747">
    <property type="term" value="F:acyltransferase activity, transferring groups other than amino-acyl groups"/>
    <property type="evidence" value="ECO:0007669"/>
    <property type="project" value="InterPro"/>
</dbReference>
<dbReference type="PROSITE" id="PS51186">
    <property type="entry name" value="GNAT"/>
    <property type="match status" value="1"/>
</dbReference>
<dbReference type="Pfam" id="PF00583">
    <property type="entry name" value="Acetyltransf_1"/>
    <property type="match status" value="1"/>
</dbReference>
<dbReference type="Gene3D" id="3.40.630.30">
    <property type="match status" value="1"/>
</dbReference>
<dbReference type="PANTHER" id="PTHR43877">
    <property type="entry name" value="AMINOALKYLPHOSPHONATE N-ACETYLTRANSFERASE-RELATED-RELATED"/>
    <property type="match status" value="1"/>
</dbReference>
<keyword evidence="5" id="KW-1185">Reference proteome</keyword>
<sequence>MSNIKVLAADPRDPQATALLRQSHALMQSLFSAEENHFLDIEELCVPSIHFFVAREESNALGCVALANKGDYGEIKSMFVDPRARGKGIAHHLMHKIEADARAQNLSTIKLETGDKLTQAHSLYSAHGFVDCGPFGEYEANTSSLFMTKDLS</sequence>
<keyword evidence="2 4" id="KW-0012">Acyltransferase</keyword>
<dbReference type="InterPro" id="IPR000182">
    <property type="entry name" value="GNAT_dom"/>
</dbReference>
<dbReference type="SUPFAM" id="SSF55729">
    <property type="entry name" value="Acyl-CoA N-acyltransferases (Nat)"/>
    <property type="match status" value="1"/>
</dbReference>
<dbReference type="STRING" id="1715693.PH7735_00181"/>
<dbReference type="RefSeq" id="WP_058309460.1">
    <property type="nucleotide sequence ID" value="NZ_CYTW01000001.1"/>
</dbReference>
<evidence type="ECO:0000259" key="3">
    <source>
        <dbReference type="PROSITE" id="PS51186"/>
    </source>
</evidence>
<dbReference type="EMBL" id="CYTW01000001">
    <property type="protein sequence ID" value="CUJ82722.1"/>
    <property type="molecule type" value="Genomic_DNA"/>
</dbReference>
<proteinExistence type="predicted"/>
<organism evidence="4 5">
    <name type="scientific">Shimia thalassica</name>
    <dbReference type="NCBI Taxonomy" id="1715693"/>
    <lineage>
        <taxon>Bacteria</taxon>
        <taxon>Pseudomonadati</taxon>
        <taxon>Pseudomonadota</taxon>
        <taxon>Alphaproteobacteria</taxon>
        <taxon>Rhodobacterales</taxon>
        <taxon>Roseobacteraceae</taxon>
    </lineage>
</organism>
<dbReference type="AlphaFoldDB" id="A0A0P1I0B9"/>
<gene>
    <name evidence="4" type="primary">ysnE</name>
    <name evidence="4" type="ORF">PH7735_00181</name>
</gene>
<name>A0A0P1I0B9_9RHOB</name>
<dbReference type="Proteomes" id="UP000051870">
    <property type="component" value="Unassembled WGS sequence"/>
</dbReference>
<dbReference type="PANTHER" id="PTHR43877:SF5">
    <property type="entry name" value="BLL8307 PROTEIN"/>
    <property type="match status" value="1"/>
</dbReference>
<protein>
    <submittedName>
        <fullName evidence="4">Putative N-acetyltransferase YsnE</fullName>
        <ecNumber evidence="4">2.3.1.-</ecNumber>
    </submittedName>
</protein>
<feature type="domain" description="N-acetyltransferase" evidence="3">
    <location>
        <begin position="4"/>
        <end position="152"/>
    </location>
</feature>
<accession>A0A0P1I0B9</accession>
<keyword evidence="1 4" id="KW-0808">Transferase</keyword>
<reference evidence="5" key="1">
    <citation type="submission" date="2015-09" db="EMBL/GenBank/DDBJ databases">
        <authorList>
            <person name="Rodrigo-Torres Lidia"/>
            <person name="Arahal R.David."/>
        </authorList>
    </citation>
    <scope>NUCLEOTIDE SEQUENCE [LARGE SCALE GENOMIC DNA]</scope>
    <source>
        <strain evidence="5">CECT 7735</strain>
    </source>
</reference>
<evidence type="ECO:0000313" key="4">
    <source>
        <dbReference type="EMBL" id="CUJ82722.1"/>
    </source>
</evidence>
<evidence type="ECO:0000313" key="5">
    <source>
        <dbReference type="Proteomes" id="UP000051870"/>
    </source>
</evidence>
<evidence type="ECO:0000256" key="1">
    <source>
        <dbReference type="ARBA" id="ARBA00022679"/>
    </source>
</evidence>
<dbReference type="InterPro" id="IPR016181">
    <property type="entry name" value="Acyl_CoA_acyltransferase"/>
</dbReference>